<dbReference type="Pfam" id="PF00069">
    <property type="entry name" value="Pkinase"/>
    <property type="match status" value="1"/>
</dbReference>
<feature type="binding site" evidence="5">
    <location>
        <position position="51"/>
    </location>
    <ligand>
        <name>ATP</name>
        <dbReference type="ChEBI" id="CHEBI:30616"/>
    </ligand>
</feature>
<proteinExistence type="predicted"/>
<sequence>MVVIPQATNVMNNTSTNFSDNYEVKEELGKGAFSVVRRCVQKRTGLEFAAKIINTKKLSTRDFQKLEREARICRKLQHPNIGKYCASLIAKEIDLRLHDNIQEEAFHYLVFDLVTGGELFEDIVAREFYSEADASVELNICMYIFKIKFQPENLLLASKAKGAAVKLADFGLAIEVQGDAEAWFGFAGTPGYLSPEVLKKDPYGKPVDIWACGVILYILLVGYPPFWDEDQHRLYAQIKAGAYDYPSPEWDTVTPEAKNLIDNMLTVNPKKRITAEQALKVPWICNRERVASVIHRQDTVDCLKKFNARRKLKLIAAYHLAKTLGIYGSPDVLTMQWCDTYNDDCYTKFINRILCYNWSILFRILRAHFHRMFYIFVIVVERLIQLWPLLLFIFTSIAICHLAAKYTKNISDSTITATLTTTYALSASSTVNNGELGKRSIEEPYCVPARYPYFEFIHPPITVINTSVGRNLLNKKEAPPSTIKESSESSQTIDDQDSDKAGKTLSHENTVVRVDTTLLKQQRRAAGISSNMGSPLPVIPEALSISLRMFSSASTLAIRLDSRVQKQEIVRVTQQLLDAISCKDYESYSRLCDPSMTCFEPEALGNLIEGMDFHKFYFDNNSGTRGPKIHTTLLNPNVHLMGDEGACIAYIRLTQFIDKNGDARSRQAQETRVWHKRNGRGWVCVHVHRTGAPSSVNTADCHF</sequence>
<evidence type="ECO:0000259" key="7">
    <source>
        <dbReference type="PROSITE" id="PS50011"/>
    </source>
</evidence>
<dbReference type="FunFam" id="1.10.510.10:FF:000001">
    <property type="entry name" value="Calcium/calmodulin-dependent protein kinase type II subunit delta"/>
    <property type="match status" value="1"/>
</dbReference>
<dbReference type="OrthoDB" id="442176at2759"/>
<evidence type="ECO:0000256" key="6">
    <source>
        <dbReference type="SAM" id="MobiDB-lite"/>
    </source>
</evidence>
<dbReference type="Gene3D" id="1.10.510.10">
    <property type="entry name" value="Transferase(Phosphotransferase) domain 1"/>
    <property type="match status" value="1"/>
</dbReference>
<dbReference type="GO" id="GO:0005516">
    <property type="term" value="F:calmodulin binding"/>
    <property type="evidence" value="ECO:0007669"/>
    <property type="project" value="InterPro"/>
</dbReference>
<evidence type="ECO:0000256" key="1">
    <source>
        <dbReference type="ARBA" id="ARBA00022527"/>
    </source>
</evidence>
<keyword evidence="5" id="KW-0547">Nucleotide-binding</keyword>
<feature type="region of interest" description="Disordered" evidence="6">
    <location>
        <begin position="476"/>
        <end position="507"/>
    </location>
</feature>
<gene>
    <name evidence="8" type="ORF">X798_04946</name>
</gene>
<dbReference type="Proteomes" id="UP000242913">
    <property type="component" value="Unassembled WGS sequence"/>
</dbReference>
<dbReference type="Gene3D" id="3.10.450.50">
    <property type="match status" value="1"/>
</dbReference>
<keyword evidence="4" id="KW-0418">Kinase</keyword>
<evidence type="ECO:0000256" key="2">
    <source>
        <dbReference type="ARBA" id="ARBA00022553"/>
    </source>
</evidence>
<dbReference type="Pfam" id="PF08332">
    <property type="entry name" value="CaMKII_AD"/>
    <property type="match status" value="1"/>
</dbReference>
<dbReference type="InterPro" id="IPR017441">
    <property type="entry name" value="Protein_kinase_ATP_BS"/>
</dbReference>
<dbReference type="InterPro" id="IPR013543">
    <property type="entry name" value="Ca/CaM-dep_prot_kinase-assoc"/>
</dbReference>
<evidence type="ECO:0000256" key="5">
    <source>
        <dbReference type="PROSITE-ProRule" id="PRU10141"/>
    </source>
</evidence>
<name>A0A238BSS4_9BILA</name>
<evidence type="ECO:0000313" key="8">
    <source>
        <dbReference type="EMBL" id="OZC08054.1"/>
    </source>
</evidence>
<keyword evidence="3" id="KW-0808">Transferase</keyword>
<dbReference type="Gene3D" id="3.30.200.20">
    <property type="entry name" value="Phosphorylase Kinase, domain 1"/>
    <property type="match status" value="1"/>
</dbReference>
<keyword evidence="5" id="KW-0067">ATP-binding</keyword>
<reference evidence="8 9" key="1">
    <citation type="submission" date="2015-12" db="EMBL/GenBank/DDBJ databases">
        <title>Draft genome of the nematode, Onchocerca flexuosa.</title>
        <authorList>
            <person name="Mitreva M."/>
        </authorList>
    </citation>
    <scope>NUCLEOTIDE SEQUENCE [LARGE SCALE GENOMIC DNA]</scope>
    <source>
        <strain evidence="8">Red Deer</strain>
    </source>
</reference>
<dbReference type="SUPFAM" id="SSF56112">
    <property type="entry name" value="Protein kinase-like (PK-like)"/>
    <property type="match status" value="1"/>
</dbReference>
<dbReference type="AlphaFoldDB" id="A0A238BSS4"/>
<dbReference type="InterPro" id="IPR032710">
    <property type="entry name" value="NTF2-like_dom_sf"/>
</dbReference>
<dbReference type="FunFam" id="3.10.450.50:FF:000009">
    <property type="entry name" value="Calcium/calmodulin-dependent protein kinase type II"/>
    <property type="match status" value="1"/>
</dbReference>
<keyword evidence="9" id="KW-1185">Reference proteome</keyword>
<protein>
    <recommendedName>
        <fullName evidence="7">Protein kinase domain-containing protein</fullName>
    </recommendedName>
</protein>
<dbReference type="InterPro" id="IPR000719">
    <property type="entry name" value="Prot_kinase_dom"/>
</dbReference>
<dbReference type="SUPFAM" id="SSF54427">
    <property type="entry name" value="NTF2-like"/>
    <property type="match status" value="1"/>
</dbReference>
<dbReference type="CDD" id="cd14086">
    <property type="entry name" value="STKc_CaMKII"/>
    <property type="match status" value="1"/>
</dbReference>
<keyword evidence="1" id="KW-0723">Serine/threonine-protein kinase</keyword>
<evidence type="ECO:0000256" key="3">
    <source>
        <dbReference type="ARBA" id="ARBA00022679"/>
    </source>
</evidence>
<evidence type="ECO:0000256" key="4">
    <source>
        <dbReference type="ARBA" id="ARBA00022777"/>
    </source>
</evidence>
<dbReference type="PROSITE" id="PS50011">
    <property type="entry name" value="PROTEIN_KINASE_DOM"/>
    <property type="match status" value="1"/>
</dbReference>
<evidence type="ECO:0000313" key="9">
    <source>
        <dbReference type="Proteomes" id="UP000242913"/>
    </source>
</evidence>
<dbReference type="InterPro" id="IPR011009">
    <property type="entry name" value="Kinase-like_dom_sf"/>
</dbReference>
<feature type="domain" description="Protein kinase" evidence="7">
    <location>
        <begin position="22"/>
        <end position="284"/>
    </location>
</feature>
<dbReference type="GO" id="GO:0005524">
    <property type="term" value="F:ATP binding"/>
    <property type="evidence" value="ECO:0007669"/>
    <property type="project" value="UniProtKB-UniRule"/>
</dbReference>
<dbReference type="PANTHER" id="PTHR24347">
    <property type="entry name" value="SERINE/THREONINE-PROTEIN KINASE"/>
    <property type="match status" value="1"/>
</dbReference>
<dbReference type="EMBL" id="KZ270016">
    <property type="protein sequence ID" value="OZC08054.1"/>
    <property type="molecule type" value="Genomic_DNA"/>
</dbReference>
<keyword evidence="2" id="KW-0597">Phosphoprotein</keyword>
<dbReference type="PROSITE" id="PS00107">
    <property type="entry name" value="PROTEIN_KINASE_ATP"/>
    <property type="match status" value="1"/>
</dbReference>
<organism evidence="8 9">
    <name type="scientific">Onchocerca flexuosa</name>
    <dbReference type="NCBI Taxonomy" id="387005"/>
    <lineage>
        <taxon>Eukaryota</taxon>
        <taxon>Metazoa</taxon>
        <taxon>Ecdysozoa</taxon>
        <taxon>Nematoda</taxon>
        <taxon>Chromadorea</taxon>
        <taxon>Rhabditida</taxon>
        <taxon>Spirurina</taxon>
        <taxon>Spiruromorpha</taxon>
        <taxon>Filarioidea</taxon>
        <taxon>Onchocercidae</taxon>
        <taxon>Onchocerca</taxon>
    </lineage>
</organism>
<dbReference type="FunFam" id="3.30.200.20:FF:000051">
    <property type="entry name" value="Peripheral plasma membrane protein CASK isoform B"/>
    <property type="match status" value="1"/>
</dbReference>
<accession>A0A238BSS4</accession>
<dbReference type="GO" id="GO:0004683">
    <property type="term" value="F:calcium/calmodulin-dependent protein kinase activity"/>
    <property type="evidence" value="ECO:0007669"/>
    <property type="project" value="InterPro"/>
</dbReference>
<dbReference type="Gene3D" id="6.10.140.620">
    <property type="match status" value="1"/>
</dbReference>